<keyword evidence="3" id="KW-1185">Reference proteome</keyword>
<dbReference type="InterPro" id="IPR050194">
    <property type="entry name" value="Glycosyltransferase_grp1"/>
</dbReference>
<dbReference type="Pfam" id="PF13579">
    <property type="entry name" value="Glyco_trans_4_4"/>
    <property type="match status" value="1"/>
</dbReference>
<dbReference type="EMBL" id="AP014936">
    <property type="protein sequence ID" value="BAU48113.1"/>
    <property type="molecule type" value="Genomic_DNA"/>
</dbReference>
<dbReference type="PANTHER" id="PTHR45947">
    <property type="entry name" value="SULFOQUINOVOSYL TRANSFERASE SQD2"/>
    <property type="match status" value="1"/>
</dbReference>
<dbReference type="KEGG" id="sva:SVA_1551"/>
<gene>
    <name evidence="2" type="ORF">SVA_1551</name>
</gene>
<dbReference type="RefSeq" id="WP_096460656.1">
    <property type="nucleotide sequence ID" value="NZ_AP014936.1"/>
</dbReference>
<dbReference type="SUPFAM" id="SSF53756">
    <property type="entry name" value="UDP-Glycosyltransferase/glycogen phosphorylase"/>
    <property type="match status" value="1"/>
</dbReference>
<protein>
    <submittedName>
        <fullName evidence="2">Glycosyl transferase</fullName>
    </submittedName>
</protein>
<accession>A0A1B4V3I3</accession>
<dbReference type="Pfam" id="PF13692">
    <property type="entry name" value="Glyco_trans_1_4"/>
    <property type="match status" value="1"/>
</dbReference>
<reference evidence="2 3" key="1">
    <citation type="submission" date="2015-08" db="EMBL/GenBank/DDBJ databases">
        <title>Complete genome sequence of Sulfurifustis variabilis.</title>
        <authorList>
            <person name="Miura A."/>
            <person name="Kojima H."/>
            <person name="Fukui M."/>
        </authorList>
    </citation>
    <scope>NUCLEOTIDE SEQUENCE [LARGE SCALE GENOMIC DNA]</scope>
    <source>
        <strain evidence="3">skN76</strain>
    </source>
</reference>
<dbReference type="Gene3D" id="3.40.50.2000">
    <property type="entry name" value="Glycogen Phosphorylase B"/>
    <property type="match status" value="2"/>
</dbReference>
<dbReference type="AlphaFoldDB" id="A0A1B4V3I3"/>
<feature type="domain" description="Glycosyltransferase subfamily 4-like N-terminal" evidence="1">
    <location>
        <begin position="23"/>
        <end position="193"/>
    </location>
</feature>
<dbReference type="CDD" id="cd03794">
    <property type="entry name" value="GT4_WbuB-like"/>
    <property type="match status" value="1"/>
</dbReference>
<proteinExistence type="predicted"/>
<keyword evidence="2" id="KW-0808">Transferase</keyword>
<organism evidence="2 3">
    <name type="scientific">Sulfurifustis variabilis</name>
    <dbReference type="NCBI Taxonomy" id="1675686"/>
    <lineage>
        <taxon>Bacteria</taxon>
        <taxon>Pseudomonadati</taxon>
        <taxon>Pseudomonadota</taxon>
        <taxon>Gammaproteobacteria</taxon>
        <taxon>Acidiferrobacterales</taxon>
        <taxon>Acidiferrobacteraceae</taxon>
        <taxon>Sulfurifustis</taxon>
    </lineage>
</organism>
<dbReference type="Proteomes" id="UP000218899">
    <property type="component" value="Chromosome"/>
</dbReference>
<dbReference type="OrthoDB" id="9815351at2"/>
<evidence type="ECO:0000259" key="1">
    <source>
        <dbReference type="Pfam" id="PF13579"/>
    </source>
</evidence>
<dbReference type="PANTHER" id="PTHR45947:SF3">
    <property type="entry name" value="SULFOQUINOVOSYL TRANSFERASE SQD2"/>
    <property type="match status" value="1"/>
</dbReference>
<evidence type="ECO:0000313" key="3">
    <source>
        <dbReference type="Proteomes" id="UP000218899"/>
    </source>
</evidence>
<evidence type="ECO:0000313" key="2">
    <source>
        <dbReference type="EMBL" id="BAU48113.1"/>
    </source>
</evidence>
<dbReference type="InterPro" id="IPR028098">
    <property type="entry name" value="Glyco_trans_4-like_N"/>
</dbReference>
<sequence>MASAGSPRRVLIIVENLPVPFDRRVWQEATTLVAAGYEVSVICPKGKGFERARDTIDGVHVYRHPLPFEADGALGYLLEYGTALFWELVLAWKIYATRGFDVIHACNPPDTIFLIGGLFKLLGKRFVFDHHDINPELYEAKFGRRDAFYRLLRVLERLTFLAADVSIATNESYREIAIERGRMPPDRVFVVRSGPDLRRLRVLPPVPALRRGRPYLVGYVGVMGRQEGIDLLLQAVRHLVRDLGRTDVQFALVGGGTELDAMKAYAGELGIREFVTFTGRVPDEELLAVLNTADVCVNPDIANEMNDKSTMNKIMEYMALGKPIVQFDLKEGRYSAQEASLYATRNDPVDFARKIAELLDDPSRRARMGEYGRDRVVRRLAWEHEAPALLAAYEALYGKRDVRPAAADLPRRD</sequence>
<dbReference type="GO" id="GO:0016757">
    <property type="term" value="F:glycosyltransferase activity"/>
    <property type="evidence" value="ECO:0007669"/>
    <property type="project" value="TreeGrafter"/>
</dbReference>
<name>A0A1B4V3I3_9GAMM</name>